<comment type="caution">
    <text evidence="1">The sequence shown here is derived from an EMBL/GenBank/DDBJ whole genome shotgun (WGS) entry which is preliminary data.</text>
</comment>
<dbReference type="InterPro" id="IPR024047">
    <property type="entry name" value="MM3350-like_sf"/>
</dbReference>
<dbReference type="RefSeq" id="WP_066513251.1">
    <property type="nucleotide sequence ID" value="NZ_JADPQA010000007.1"/>
</dbReference>
<organism evidence="1 2">
    <name type="scientific">Corynebacterium phoceense</name>
    <dbReference type="NCBI Taxonomy" id="1686286"/>
    <lineage>
        <taxon>Bacteria</taxon>
        <taxon>Bacillati</taxon>
        <taxon>Actinomycetota</taxon>
        <taxon>Actinomycetes</taxon>
        <taxon>Mycobacteriales</taxon>
        <taxon>Corynebacteriaceae</taxon>
        <taxon>Corynebacterium</taxon>
    </lineage>
</organism>
<gene>
    <name evidence="1" type="ORF">EJK80_10105</name>
</gene>
<dbReference type="EMBL" id="VHIR01000016">
    <property type="protein sequence ID" value="TQE42863.1"/>
    <property type="molecule type" value="Genomic_DNA"/>
</dbReference>
<accession>A0A540R546</accession>
<dbReference type="SUPFAM" id="SSF159941">
    <property type="entry name" value="MM3350-like"/>
    <property type="match status" value="1"/>
</dbReference>
<protein>
    <submittedName>
        <fullName evidence="1">Uncharacterized protein</fullName>
    </submittedName>
</protein>
<dbReference type="AlphaFoldDB" id="A0A540R546"/>
<dbReference type="STRING" id="1686286.GCA_900092335_00660"/>
<keyword evidence="2" id="KW-1185">Reference proteome</keyword>
<evidence type="ECO:0000313" key="1">
    <source>
        <dbReference type="EMBL" id="TQE42863.1"/>
    </source>
</evidence>
<dbReference type="Gene3D" id="3.10.290.30">
    <property type="entry name" value="MM3350-like"/>
    <property type="match status" value="1"/>
</dbReference>
<dbReference type="Proteomes" id="UP000318080">
    <property type="component" value="Unassembled WGS sequence"/>
</dbReference>
<sequence length="291" mass="32108">MSSPIIDLEQARARRQPAESTIIVQVAHVRTDAEVHRQIGINDALTFEEFHEVLATCFALPNEDAPWHFFEHDAARGARIDPAHRVRDFLRRPGQHIDYVWGLWDFTITVAEVYLRDADTPRALCVGGSGSFDVPFDITAINAQLTGDKTINAVLEQVRPEVRDAVVRSRLFDFVPLLQALDLTREVSLPAATLHALASLPREVTLEGRDAFWSTALALTCMGDKQLTESVLTTTLEALGWVDDSGAPLLADAALNLCADSLAVLTQVRATGPEALAPVDRLDLFRALLRR</sequence>
<dbReference type="GeneID" id="79851983"/>
<reference evidence="1 2" key="1">
    <citation type="submission" date="2019-06" db="EMBL/GenBank/DDBJ databases">
        <title>Draft genome of C. phoceense Strain 272.</title>
        <authorList>
            <person name="Pacheco L.G.C."/>
            <person name="Barberis C.M."/>
            <person name="Almuzara M.N."/>
            <person name="Traglia G.M."/>
            <person name="Santos C.S."/>
            <person name="Rocha D.J.P.G."/>
            <person name="Aguiar E.R.G.R."/>
            <person name="Vay C.A."/>
        </authorList>
    </citation>
    <scope>NUCLEOTIDE SEQUENCE [LARGE SCALE GENOMIC DNA]</scope>
    <source>
        <strain evidence="1 2">272</strain>
    </source>
</reference>
<name>A0A540R546_9CORY</name>
<evidence type="ECO:0000313" key="2">
    <source>
        <dbReference type="Proteomes" id="UP000318080"/>
    </source>
</evidence>
<proteinExistence type="predicted"/>